<keyword evidence="6" id="KW-0813">Transport</keyword>
<comment type="similarity">
    <text evidence="6">Belongs to the exbB/tolQ family.</text>
</comment>
<keyword evidence="3 7" id="KW-0812">Transmembrane</keyword>
<keyword evidence="2" id="KW-1003">Cell membrane</keyword>
<evidence type="ECO:0000256" key="7">
    <source>
        <dbReference type="SAM" id="Phobius"/>
    </source>
</evidence>
<evidence type="ECO:0000256" key="6">
    <source>
        <dbReference type="RuleBase" id="RU004057"/>
    </source>
</evidence>
<dbReference type="Proteomes" id="UP000185093">
    <property type="component" value="Unassembled WGS sequence"/>
</dbReference>
<evidence type="ECO:0000259" key="8">
    <source>
        <dbReference type="Pfam" id="PF01618"/>
    </source>
</evidence>
<dbReference type="PANTHER" id="PTHR30625:SF11">
    <property type="entry name" value="MOTA_TOLQ_EXBB PROTON CHANNEL DOMAIN-CONTAINING PROTEIN"/>
    <property type="match status" value="1"/>
</dbReference>
<feature type="transmembrane region" description="Helical" evidence="7">
    <location>
        <begin position="156"/>
        <end position="180"/>
    </location>
</feature>
<protein>
    <submittedName>
        <fullName evidence="9">Biopolymer transport protein ExbB</fullName>
    </submittedName>
</protein>
<dbReference type="Pfam" id="PF01618">
    <property type="entry name" value="MotA_ExbB"/>
    <property type="match status" value="1"/>
</dbReference>
<proteinExistence type="inferred from homology"/>
<dbReference type="InterPro" id="IPR050790">
    <property type="entry name" value="ExbB/TolQ_transport"/>
</dbReference>
<sequence>MKNFMLIIELGGPCMYPIIALSIVGLAVVIERLWFYKKSWVNPGPLERKLGELLYKGDAEGASRLVRERETSLHRLFRAAVDHWQAPPDALKMLLEQEVRHEIYRWEKGLMLLSAVARVEPLLGLLGTVLGIVEVFRAVAAAAEGSANMAMLASGIWEALLTTVAGLVVAIPAVLCYTWFSSKIEAAEEALCRGSDFILREKILRG</sequence>
<dbReference type="InterPro" id="IPR002898">
    <property type="entry name" value="MotA_ExbB_proton_chnl"/>
</dbReference>
<comment type="caution">
    <text evidence="9">The sequence shown here is derived from an EMBL/GenBank/DDBJ whole genome shotgun (WGS) entry which is preliminary data.</text>
</comment>
<feature type="transmembrane region" description="Helical" evidence="7">
    <location>
        <begin position="110"/>
        <end position="136"/>
    </location>
</feature>
<evidence type="ECO:0000313" key="9">
    <source>
        <dbReference type="EMBL" id="SIN66622.1"/>
    </source>
</evidence>
<keyword evidence="4 7" id="KW-1133">Transmembrane helix</keyword>
<accession>A0ABY1JCW4</accession>
<gene>
    <name evidence="9" type="ORF">SAMN05444368_0940</name>
</gene>
<keyword evidence="10" id="KW-1185">Reference proteome</keyword>
<keyword evidence="5 7" id="KW-0472">Membrane</keyword>
<name>A0ABY1JCW4_9BACT</name>
<feature type="domain" description="MotA/TolQ/ExbB proton channel" evidence="8">
    <location>
        <begin position="70"/>
        <end position="188"/>
    </location>
</feature>
<evidence type="ECO:0000256" key="1">
    <source>
        <dbReference type="ARBA" id="ARBA00004651"/>
    </source>
</evidence>
<reference evidence="9 10" key="1">
    <citation type="submission" date="2016-11" db="EMBL/GenBank/DDBJ databases">
        <authorList>
            <person name="Varghese N."/>
            <person name="Submissions S."/>
        </authorList>
    </citation>
    <scope>NUCLEOTIDE SEQUENCE [LARGE SCALE GENOMIC DNA]</scope>
    <source>
        <strain evidence="9 10">DSM 20664</strain>
    </source>
</reference>
<organism evidence="9 10">
    <name type="scientific">Acetomicrobium flavidum</name>
    <dbReference type="NCBI Taxonomy" id="49896"/>
    <lineage>
        <taxon>Bacteria</taxon>
        <taxon>Thermotogati</taxon>
        <taxon>Synergistota</taxon>
        <taxon>Synergistia</taxon>
        <taxon>Synergistales</taxon>
        <taxon>Acetomicrobiaceae</taxon>
        <taxon>Acetomicrobium</taxon>
    </lineage>
</organism>
<dbReference type="RefSeq" id="WP_084532213.1">
    <property type="nucleotide sequence ID" value="NZ_FSQZ01000001.1"/>
</dbReference>
<dbReference type="PANTHER" id="PTHR30625">
    <property type="entry name" value="PROTEIN TOLQ"/>
    <property type="match status" value="1"/>
</dbReference>
<evidence type="ECO:0000256" key="3">
    <source>
        <dbReference type="ARBA" id="ARBA00022692"/>
    </source>
</evidence>
<evidence type="ECO:0000256" key="4">
    <source>
        <dbReference type="ARBA" id="ARBA00022989"/>
    </source>
</evidence>
<evidence type="ECO:0000313" key="10">
    <source>
        <dbReference type="Proteomes" id="UP000185093"/>
    </source>
</evidence>
<comment type="subcellular location">
    <subcellularLocation>
        <location evidence="1">Cell membrane</location>
        <topology evidence="1">Multi-pass membrane protein</topology>
    </subcellularLocation>
    <subcellularLocation>
        <location evidence="6">Membrane</location>
        <topology evidence="6">Multi-pass membrane protein</topology>
    </subcellularLocation>
</comment>
<evidence type="ECO:0000256" key="5">
    <source>
        <dbReference type="ARBA" id="ARBA00023136"/>
    </source>
</evidence>
<evidence type="ECO:0000256" key="2">
    <source>
        <dbReference type="ARBA" id="ARBA00022475"/>
    </source>
</evidence>
<dbReference type="EMBL" id="FSQZ01000001">
    <property type="protein sequence ID" value="SIN66622.1"/>
    <property type="molecule type" value="Genomic_DNA"/>
</dbReference>
<keyword evidence="6" id="KW-0653">Protein transport</keyword>
<feature type="transmembrane region" description="Helical" evidence="7">
    <location>
        <begin position="6"/>
        <end position="30"/>
    </location>
</feature>